<proteinExistence type="predicted"/>
<keyword evidence="3" id="KW-1185">Reference proteome</keyword>
<protein>
    <submittedName>
        <fullName evidence="2">Uncharacterized protein</fullName>
    </submittedName>
</protein>
<dbReference type="STRING" id="84531.LA76x_1464"/>
<feature type="region of interest" description="Disordered" evidence="1">
    <location>
        <begin position="135"/>
        <end position="156"/>
    </location>
</feature>
<evidence type="ECO:0000313" key="3">
    <source>
        <dbReference type="Proteomes" id="UP000060787"/>
    </source>
</evidence>
<dbReference type="PATRIC" id="fig|84531.8.peg.1493"/>
<evidence type="ECO:0000313" key="2">
    <source>
        <dbReference type="EMBL" id="ALN79620.1"/>
    </source>
</evidence>
<feature type="compositionally biased region" description="Pro residues" evidence="1">
    <location>
        <begin position="307"/>
        <end position="324"/>
    </location>
</feature>
<dbReference type="Proteomes" id="UP000060787">
    <property type="component" value="Chromosome"/>
</dbReference>
<accession>A0A0S2F7X1</accession>
<sequence length="452" mass="48356">MKETAMATPTEKLEAMLTDFESANAPGGKNLRDLLKSTPELQARIVKSIELGNLDTIKPLDPALRSRGVMGGFNPVDKSIALPMDMLNSADTNPRNANTLRLVFGHEIEHSVNKTAIADGNKAFEDKVRKIAEGPSPHDYTSLVKDRNSESRKREANDQIAGFNVLAAHVRRENPKASKEQLYDKLFHSSNQMEQYFDVSGTPGKEKYTPKAGLTIDKNGKIAATTANIDAIGEHFYEANGYPKVYGPRSLALINKIENETLAAARVGNPSHPAPEIKVNLKELGLTGLRLPPSFTDTSPSLARPTPAGPAPVGPAPAESPAPVTPTAASAPPAASRDFRDVGHPDNGYFQLLRDKLPASVPDNAVAHAMLLAKQGGLTDPSKVNSNEIGLVGGKIWVGGHTPGFHISADPAQSPPIEQVSQGLSKLQQTSQAQEAQSLRGPNDPQPQAFAR</sequence>
<feature type="compositionally biased region" description="Polar residues" evidence="1">
    <location>
        <begin position="419"/>
        <end position="437"/>
    </location>
</feature>
<organism evidence="2 3">
    <name type="scientific">Lysobacter antibioticus</name>
    <dbReference type="NCBI Taxonomy" id="84531"/>
    <lineage>
        <taxon>Bacteria</taxon>
        <taxon>Pseudomonadati</taxon>
        <taxon>Pseudomonadota</taxon>
        <taxon>Gammaproteobacteria</taxon>
        <taxon>Lysobacterales</taxon>
        <taxon>Lysobacteraceae</taxon>
        <taxon>Lysobacter</taxon>
    </lineage>
</organism>
<evidence type="ECO:0000256" key="1">
    <source>
        <dbReference type="SAM" id="MobiDB-lite"/>
    </source>
</evidence>
<dbReference type="KEGG" id="lab:LA76x_1464"/>
<dbReference type="EMBL" id="CP011129">
    <property type="protein sequence ID" value="ALN79620.1"/>
    <property type="molecule type" value="Genomic_DNA"/>
</dbReference>
<reference evidence="2 3" key="1">
    <citation type="journal article" date="2015" name="BMC Genomics">
        <title>Comparative genomics and metabolic profiling of the genus Lysobacter.</title>
        <authorList>
            <person name="de Bruijn I."/>
            <person name="Cheng X."/>
            <person name="de Jager V."/>
            <person name="Exposito R.G."/>
            <person name="Watrous J."/>
            <person name="Patel N."/>
            <person name="Postma J."/>
            <person name="Dorrestein P.C."/>
            <person name="Kobayashi D."/>
            <person name="Raaijmakers J.M."/>
        </authorList>
    </citation>
    <scope>NUCLEOTIDE SEQUENCE [LARGE SCALE GENOMIC DNA]</scope>
    <source>
        <strain evidence="2 3">76</strain>
    </source>
</reference>
<dbReference type="AlphaFoldDB" id="A0A0S2F7X1"/>
<gene>
    <name evidence="2" type="ORF">LA76x_1464</name>
</gene>
<name>A0A0S2F7X1_LYSAN</name>
<feature type="compositionally biased region" description="Basic and acidic residues" evidence="1">
    <location>
        <begin position="144"/>
        <end position="156"/>
    </location>
</feature>
<feature type="region of interest" description="Disordered" evidence="1">
    <location>
        <begin position="406"/>
        <end position="452"/>
    </location>
</feature>
<feature type="region of interest" description="Disordered" evidence="1">
    <location>
        <begin position="292"/>
        <end position="343"/>
    </location>
</feature>
<feature type="compositionally biased region" description="Low complexity" evidence="1">
    <location>
        <begin position="325"/>
        <end position="336"/>
    </location>
</feature>